<comment type="caution">
    <text evidence="8">The sequence shown here is derived from an EMBL/GenBank/DDBJ whole genome shotgun (WGS) entry which is preliminary data.</text>
</comment>
<dbReference type="InterPro" id="IPR012941">
    <property type="entry name" value="Phe_hydrox_C_dim_dom"/>
</dbReference>
<dbReference type="SUPFAM" id="SSF54373">
    <property type="entry name" value="FAD-linked reductases, C-terminal domain"/>
    <property type="match status" value="1"/>
</dbReference>
<gene>
    <name evidence="8" type="ORF">GCM10010977_23410</name>
</gene>
<dbReference type="CDD" id="cd02979">
    <property type="entry name" value="PHOX_C"/>
    <property type="match status" value="1"/>
</dbReference>
<dbReference type="PANTHER" id="PTHR43004:SF19">
    <property type="entry name" value="BINDING MONOOXYGENASE, PUTATIVE (JCVI)-RELATED"/>
    <property type="match status" value="1"/>
</dbReference>
<evidence type="ECO:0000256" key="4">
    <source>
        <dbReference type="ARBA" id="ARBA00022827"/>
    </source>
</evidence>
<dbReference type="InterPro" id="IPR036249">
    <property type="entry name" value="Thioredoxin-like_sf"/>
</dbReference>
<evidence type="ECO:0000259" key="6">
    <source>
        <dbReference type="Pfam" id="PF01494"/>
    </source>
</evidence>
<organism evidence="8 9">
    <name type="scientific">Citricoccus zhacaiensis</name>
    <dbReference type="NCBI Taxonomy" id="489142"/>
    <lineage>
        <taxon>Bacteria</taxon>
        <taxon>Bacillati</taxon>
        <taxon>Actinomycetota</taxon>
        <taxon>Actinomycetes</taxon>
        <taxon>Micrococcales</taxon>
        <taxon>Micrococcaceae</taxon>
        <taxon>Citricoccus</taxon>
    </lineage>
</organism>
<evidence type="ECO:0000259" key="7">
    <source>
        <dbReference type="Pfam" id="PF07976"/>
    </source>
</evidence>
<dbReference type="InterPro" id="IPR036188">
    <property type="entry name" value="FAD/NAD-bd_sf"/>
</dbReference>
<dbReference type="EMBL" id="BMLQ01000006">
    <property type="protein sequence ID" value="GGO47041.1"/>
    <property type="molecule type" value="Genomic_DNA"/>
</dbReference>
<dbReference type="Gene3D" id="3.40.30.20">
    <property type="match status" value="1"/>
</dbReference>
<dbReference type="NCBIfam" id="NF006144">
    <property type="entry name" value="PRK08294.1"/>
    <property type="match status" value="1"/>
</dbReference>
<keyword evidence="9" id="KW-1185">Reference proteome</keyword>
<dbReference type="PANTHER" id="PTHR43004">
    <property type="entry name" value="TRK SYSTEM POTASSIUM UPTAKE PROTEIN"/>
    <property type="match status" value="1"/>
</dbReference>
<dbReference type="InterPro" id="IPR002938">
    <property type="entry name" value="FAD-bd"/>
</dbReference>
<evidence type="ECO:0000313" key="8">
    <source>
        <dbReference type="EMBL" id="GGO47041.1"/>
    </source>
</evidence>
<dbReference type="Pfam" id="PF07976">
    <property type="entry name" value="Phe_hydrox_dim"/>
    <property type="match status" value="1"/>
</dbReference>
<proteinExistence type="inferred from homology"/>
<keyword evidence="3" id="KW-0285">Flavoprotein</keyword>
<dbReference type="Gene3D" id="3.30.9.10">
    <property type="entry name" value="D-Amino Acid Oxidase, subunit A, domain 2"/>
    <property type="match status" value="1"/>
</dbReference>
<dbReference type="Gene3D" id="3.50.50.60">
    <property type="entry name" value="FAD/NAD(P)-binding domain"/>
    <property type="match status" value="1"/>
</dbReference>
<keyword evidence="5" id="KW-0560">Oxidoreductase</keyword>
<keyword evidence="4" id="KW-0274">FAD</keyword>
<evidence type="ECO:0000256" key="1">
    <source>
        <dbReference type="ARBA" id="ARBA00001974"/>
    </source>
</evidence>
<dbReference type="SUPFAM" id="SSF52833">
    <property type="entry name" value="Thioredoxin-like"/>
    <property type="match status" value="1"/>
</dbReference>
<dbReference type="InterPro" id="IPR038220">
    <property type="entry name" value="PHOX_C_sf"/>
</dbReference>
<comment type="cofactor">
    <cofactor evidence="1">
        <name>FAD</name>
        <dbReference type="ChEBI" id="CHEBI:57692"/>
    </cofactor>
</comment>
<protein>
    <submittedName>
        <fullName evidence="8">Phenol 2-monooxygenase</fullName>
    </submittedName>
</protein>
<reference evidence="9" key="1">
    <citation type="journal article" date="2019" name="Int. J. Syst. Evol. Microbiol.">
        <title>The Global Catalogue of Microorganisms (GCM) 10K type strain sequencing project: providing services to taxonomists for standard genome sequencing and annotation.</title>
        <authorList>
            <consortium name="The Broad Institute Genomics Platform"/>
            <consortium name="The Broad Institute Genome Sequencing Center for Infectious Disease"/>
            <person name="Wu L."/>
            <person name="Ma J."/>
        </authorList>
    </citation>
    <scope>NUCLEOTIDE SEQUENCE [LARGE SCALE GENOMIC DNA]</scope>
    <source>
        <strain evidence="9">CGMCC 1.7064</strain>
    </source>
</reference>
<dbReference type="InterPro" id="IPR050641">
    <property type="entry name" value="RIFMO-like"/>
</dbReference>
<evidence type="ECO:0000256" key="5">
    <source>
        <dbReference type="ARBA" id="ARBA00023002"/>
    </source>
</evidence>
<name>A0ABQ2M594_9MICC</name>
<dbReference type="Proteomes" id="UP000642509">
    <property type="component" value="Unassembled WGS sequence"/>
</dbReference>
<sequence length="662" mass="71726">MQYHLDGYRYGDPTIEPAALGRDAGQGPLPEEVDVLIVGTGPAGTVLAAQLAEFPEITTRVVERRQGPLPVGQADGVSCRTVEMFNAFGLATTLLDEAYWVNETTFWAPSSHDRGGITRTGQIQDVADGLSEYPHVIVNQARMQEMLLAKASKSASRLEVDYGFKALGVDIPEDPEARVTVTLEVTDQDGKGTGTTRTVQARYVVGCDGARSVIRTSIGRSLHGDAQNHAWGVMDILPVTDFPDVRKKAVMQSASGSLLQIPREGGNLVRYYVDLGDLPEGDRSVRERTTFEDILAAAQKALHPYTLDAKDVAWWSVYEVGQRVTDGFDDVPAESVGVLDPRVFIAGDACHTHSAKAGQGMNVSMQDTYNLGWKLAAVLQGRSAKSLLATYSGERQKIARELIDFDKRWSRMIGSKVSDPNDPESGGVAANDVEAHFVAGGKFTAGLSTVYERSLLTGGTEYQGLAPGFEVGTRFHSAPVVRVADAKPEQLGHVHEADGRWRLYAFGDAAAVGSEDSALGELLKFLDTSEQSPVRRFTPSGAPDDAVFDVRAILQQEHRSVDLNTLPPFLLPAKGRFGLRDYEKVFSAERTNGHLLGTVPGLQATQDIYDLRGVDRERGALVVVRPDQYVAQVLPLGAHTELADFFAAFMIDQGVNQGLDQG</sequence>
<feature type="domain" description="Phenol hydroxylase-like C-terminal dimerisation" evidence="7">
    <location>
        <begin position="450"/>
        <end position="653"/>
    </location>
</feature>
<dbReference type="PRINTS" id="PR00420">
    <property type="entry name" value="RNGMNOXGNASE"/>
</dbReference>
<comment type="similarity">
    <text evidence="2">Belongs to the PheA/TfdB FAD monooxygenase family.</text>
</comment>
<evidence type="ECO:0000256" key="2">
    <source>
        <dbReference type="ARBA" id="ARBA00007801"/>
    </source>
</evidence>
<dbReference type="SUPFAM" id="SSF51905">
    <property type="entry name" value="FAD/NAD(P)-binding domain"/>
    <property type="match status" value="1"/>
</dbReference>
<feature type="domain" description="FAD-binding" evidence="6">
    <location>
        <begin position="32"/>
        <end position="405"/>
    </location>
</feature>
<evidence type="ECO:0000256" key="3">
    <source>
        <dbReference type="ARBA" id="ARBA00022630"/>
    </source>
</evidence>
<accession>A0ABQ2M594</accession>
<evidence type="ECO:0000313" key="9">
    <source>
        <dbReference type="Proteomes" id="UP000642509"/>
    </source>
</evidence>
<dbReference type="RefSeq" id="WP_188806316.1">
    <property type="nucleotide sequence ID" value="NZ_BAAAOU010000009.1"/>
</dbReference>
<dbReference type="Pfam" id="PF01494">
    <property type="entry name" value="FAD_binding_3"/>
    <property type="match status" value="1"/>
</dbReference>